<sequence length="73" mass="7816">MSSIPNSNAIPPEIQAVISVALAAQAQVYEGTIARLERCLDNMSIPATTPSKPSAARFESPPQATNARTLYWT</sequence>
<feature type="region of interest" description="Disordered" evidence="1">
    <location>
        <begin position="46"/>
        <end position="73"/>
    </location>
</feature>
<feature type="compositionally biased region" description="Polar residues" evidence="1">
    <location>
        <begin position="62"/>
        <end position="73"/>
    </location>
</feature>
<organism evidence="2 3">
    <name type="scientific">Cronartium quercuum f. sp. fusiforme G11</name>
    <dbReference type="NCBI Taxonomy" id="708437"/>
    <lineage>
        <taxon>Eukaryota</taxon>
        <taxon>Fungi</taxon>
        <taxon>Dikarya</taxon>
        <taxon>Basidiomycota</taxon>
        <taxon>Pucciniomycotina</taxon>
        <taxon>Pucciniomycetes</taxon>
        <taxon>Pucciniales</taxon>
        <taxon>Coleosporiaceae</taxon>
        <taxon>Cronartium</taxon>
    </lineage>
</organism>
<evidence type="ECO:0000313" key="2">
    <source>
        <dbReference type="EMBL" id="KAG0150730.1"/>
    </source>
</evidence>
<dbReference type="EMBL" id="MU167217">
    <property type="protein sequence ID" value="KAG0150730.1"/>
    <property type="molecule type" value="Genomic_DNA"/>
</dbReference>
<proteinExistence type="predicted"/>
<name>A0A9P6TGH4_9BASI</name>
<comment type="caution">
    <text evidence="2">The sequence shown here is derived from an EMBL/GenBank/DDBJ whole genome shotgun (WGS) entry which is preliminary data.</text>
</comment>
<evidence type="ECO:0000313" key="3">
    <source>
        <dbReference type="Proteomes" id="UP000886653"/>
    </source>
</evidence>
<reference evidence="2" key="1">
    <citation type="submission" date="2013-11" db="EMBL/GenBank/DDBJ databases">
        <title>Genome sequence of the fusiform rust pathogen reveals effectors for host alternation and coevolution with pine.</title>
        <authorList>
            <consortium name="DOE Joint Genome Institute"/>
            <person name="Smith K."/>
            <person name="Pendleton A."/>
            <person name="Kubisiak T."/>
            <person name="Anderson C."/>
            <person name="Salamov A."/>
            <person name="Aerts A."/>
            <person name="Riley R."/>
            <person name="Clum A."/>
            <person name="Lindquist E."/>
            <person name="Ence D."/>
            <person name="Campbell M."/>
            <person name="Kronenberg Z."/>
            <person name="Feau N."/>
            <person name="Dhillon B."/>
            <person name="Hamelin R."/>
            <person name="Burleigh J."/>
            <person name="Smith J."/>
            <person name="Yandell M."/>
            <person name="Nelson C."/>
            <person name="Grigoriev I."/>
            <person name="Davis J."/>
        </authorList>
    </citation>
    <scope>NUCLEOTIDE SEQUENCE</scope>
    <source>
        <strain evidence="2">G11</strain>
    </source>
</reference>
<dbReference type="AlphaFoldDB" id="A0A9P6TGH4"/>
<accession>A0A9P6TGH4</accession>
<evidence type="ECO:0000256" key="1">
    <source>
        <dbReference type="SAM" id="MobiDB-lite"/>
    </source>
</evidence>
<dbReference type="Proteomes" id="UP000886653">
    <property type="component" value="Unassembled WGS sequence"/>
</dbReference>
<protein>
    <submittedName>
        <fullName evidence="2">Uncharacterized protein</fullName>
    </submittedName>
</protein>
<gene>
    <name evidence="2" type="ORF">CROQUDRAFT_87563</name>
</gene>
<keyword evidence="3" id="KW-1185">Reference proteome</keyword>